<feature type="compositionally biased region" description="Low complexity" evidence="2">
    <location>
        <begin position="94"/>
        <end position="108"/>
    </location>
</feature>
<dbReference type="SMART" id="SM00257">
    <property type="entry name" value="LysM"/>
    <property type="match status" value="1"/>
</dbReference>
<dbReference type="PANTHER" id="PTHR21666">
    <property type="entry name" value="PEPTIDASE-RELATED"/>
    <property type="match status" value="1"/>
</dbReference>
<dbReference type="Proteomes" id="UP000189177">
    <property type="component" value="Unassembled WGS sequence"/>
</dbReference>
<accession>A0A1V2ZYH9</accession>
<comment type="caution">
    <text evidence="4">The sequence shown here is derived from an EMBL/GenBank/DDBJ whole genome shotgun (WGS) entry which is preliminary data.</text>
</comment>
<comment type="similarity">
    <text evidence="1">Belongs to the E.coli NlpD/Haemophilus LppB family.</text>
</comment>
<protein>
    <submittedName>
        <fullName evidence="4">Peptidase M23</fullName>
    </submittedName>
</protein>
<evidence type="ECO:0000256" key="2">
    <source>
        <dbReference type="SAM" id="MobiDB-lite"/>
    </source>
</evidence>
<dbReference type="GO" id="GO:0004222">
    <property type="term" value="F:metalloendopeptidase activity"/>
    <property type="evidence" value="ECO:0007669"/>
    <property type="project" value="TreeGrafter"/>
</dbReference>
<gene>
    <name evidence="4" type="ORF">B1A74_07435</name>
</gene>
<dbReference type="PROSITE" id="PS51782">
    <property type="entry name" value="LYSM"/>
    <property type="match status" value="1"/>
</dbReference>
<dbReference type="InterPro" id="IPR011055">
    <property type="entry name" value="Dup_hybrid_motif"/>
</dbReference>
<dbReference type="PANTHER" id="PTHR21666:SF263">
    <property type="entry name" value="MUREIN HYDROLASE ACTIVATOR NLPD"/>
    <property type="match status" value="1"/>
</dbReference>
<feature type="domain" description="LysM" evidence="3">
    <location>
        <begin position="37"/>
        <end position="81"/>
    </location>
</feature>
<evidence type="ECO:0000313" key="4">
    <source>
        <dbReference type="EMBL" id="OOC10125.1"/>
    </source>
</evidence>
<evidence type="ECO:0000256" key="1">
    <source>
        <dbReference type="ARBA" id="ARBA00038420"/>
    </source>
</evidence>
<keyword evidence="5" id="KW-1185">Reference proteome</keyword>
<dbReference type="InterPro" id="IPR018392">
    <property type="entry name" value="LysM"/>
</dbReference>
<dbReference type="RefSeq" id="WP_024329145.1">
    <property type="nucleotide sequence ID" value="NZ_MUZR01000023.1"/>
</dbReference>
<dbReference type="SUPFAM" id="SSF51261">
    <property type="entry name" value="Duplicated hybrid motif"/>
    <property type="match status" value="1"/>
</dbReference>
<dbReference type="CDD" id="cd00118">
    <property type="entry name" value="LysM"/>
    <property type="match status" value="1"/>
</dbReference>
<name>A0A1V2ZYH9_9GAMM</name>
<dbReference type="Gene3D" id="3.10.350.10">
    <property type="entry name" value="LysM domain"/>
    <property type="match status" value="1"/>
</dbReference>
<proteinExistence type="inferred from homology"/>
<dbReference type="STRING" id="252474.B1A74_07435"/>
<dbReference type="GO" id="GO:0009279">
    <property type="term" value="C:cell outer membrane"/>
    <property type="evidence" value="ECO:0007669"/>
    <property type="project" value="TreeGrafter"/>
</dbReference>
<organism evidence="4 5">
    <name type="scientific">Thioalkalivibrio halophilus</name>
    <dbReference type="NCBI Taxonomy" id="252474"/>
    <lineage>
        <taxon>Bacteria</taxon>
        <taxon>Pseudomonadati</taxon>
        <taxon>Pseudomonadota</taxon>
        <taxon>Gammaproteobacteria</taxon>
        <taxon>Chromatiales</taxon>
        <taxon>Ectothiorhodospiraceae</taxon>
        <taxon>Thioalkalivibrio</taxon>
    </lineage>
</organism>
<sequence>MHSGLLRGLIPLLLAALLVAAMNGCALRTPGESRIPDTHTVSRGETLYSIASRYGLEWRAVARRNAIGAPYTIHPGQRLRLTGPARSSPPPAPTRETAGSSRSSSSGGKASGNGGGASSAPAPDPEPEPDPPPAPRGDGQWVWPADGEVVRGFSDSASTRQGLGIGGEVGDPVRAARSGEIVYAGGGLVGYGRMIIVRHDERFLSAYGHNDRLLVEEGDTVEGGDEIARLGASGTDLPMLHFEIRVDGSPVDPASYLPDR</sequence>
<dbReference type="GO" id="GO:0032153">
    <property type="term" value="C:cell division site"/>
    <property type="evidence" value="ECO:0007669"/>
    <property type="project" value="TreeGrafter"/>
</dbReference>
<dbReference type="Pfam" id="PF01476">
    <property type="entry name" value="LysM"/>
    <property type="match status" value="1"/>
</dbReference>
<dbReference type="Gene3D" id="2.70.70.10">
    <property type="entry name" value="Glucose Permease (Domain IIA)"/>
    <property type="match status" value="1"/>
</dbReference>
<dbReference type="InterPro" id="IPR016047">
    <property type="entry name" value="M23ase_b-sheet_dom"/>
</dbReference>
<dbReference type="Pfam" id="PF01551">
    <property type="entry name" value="Peptidase_M23"/>
    <property type="match status" value="1"/>
</dbReference>
<dbReference type="AlphaFoldDB" id="A0A1V2ZYH9"/>
<dbReference type="CDD" id="cd12797">
    <property type="entry name" value="M23_peptidase"/>
    <property type="match status" value="1"/>
</dbReference>
<reference evidence="4 5" key="1">
    <citation type="submission" date="2017-02" db="EMBL/GenBank/DDBJ databases">
        <title>Genomic diversity within the haloalkaliphilic genus Thioalkalivibrio.</title>
        <authorList>
            <person name="Ahn A.-C."/>
            <person name="Meier-Kolthoff J."/>
            <person name="Overmars L."/>
            <person name="Richter M."/>
            <person name="Woyke T."/>
            <person name="Sorokin D.Y."/>
            <person name="Muyzer G."/>
        </authorList>
    </citation>
    <scope>NUCLEOTIDE SEQUENCE [LARGE SCALE GENOMIC DNA]</scope>
    <source>
        <strain evidence="4 5">HL17</strain>
    </source>
</reference>
<dbReference type="InterPro" id="IPR050570">
    <property type="entry name" value="Cell_wall_metabolism_enzyme"/>
</dbReference>
<evidence type="ECO:0000259" key="3">
    <source>
        <dbReference type="PROSITE" id="PS51782"/>
    </source>
</evidence>
<feature type="region of interest" description="Disordered" evidence="2">
    <location>
        <begin position="75"/>
        <end position="143"/>
    </location>
</feature>
<dbReference type="OrthoDB" id="9793746at2"/>
<evidence type="ECO:0000313" key="5">
    <source>
        <dbReference type="Proteomes" id="UP000189177"/>
    </source>
</evidence>
<dbReference type="EMBL" id="MUZR01000023">
    <property type="protein sequence ID" value="OOC10125.1"/>
    <property type="molecule type" value="Genomic_DNA"/>
</dbReference>
<dbReference type="InterPro" id="IPR036779">
    <property type="entry name" value="LysM_dom_sf"/>
</dbReference>